<dbReference type="InterPro" id="IPR000119">
    <property type="entry name" value="Hist_DNA-bd"/>
</dbReference>
<evidence type="ECO:0000256" key="1">
    <source>
        <dbReference type="SAM" id="MobiDB-lite"/>
    </source>
</evidence>
<evidence type="ECO:0000313" key="3">
    <source>
        <dbReference type="Proteomes" id="UP001473424"/>
    </source>
</evidence>
<dbReference type="InterPro" id="IPR010992">
    <property type="entry name" value="IHF-like_DNA-bd_dom_sf"/>
</dbReference>
<dbReference type="SUPFAM" id="SSF47729">
    <property type="entry name" value="IHF-like DNA-binding proteins"/>
    <property type="match status" value="1"/>
</dbReference>
<protein>
    <submittedName>
        <fullName evidence="2">Uncharacterized protein</fullName>
    </submittedName>
</protein>
<dbReference type="Proteomes" id="UP001473424">
    <property type="component" value="Chromosome"/>
</dbReference>
<dbReference type="Pfam" id="PF00216">
    <property type="entry name" value="Bac_DNA_binding"/>
    <property type="match status" value="1"/>
</dbReference>
<reference evidence="3" key="1">
    <citation type="journal article" date="2024" name="FEMS Microbiol. Lett.">
        <title>Genomic insights into Spiroplasma endosymbionts that induce male-killing and protective phenotypes in the pea aphid.</title>
        <authorList>
            <person name="Arai H."/>
            <person name="Legeai F."/>
            <person name="Kageyama D."/>
            <person name="Sugio A."/>
            <person name="Simon J.C."/>
        </authorList>
    </citation>
    <scope>NUCLEOTIDE SEQUENCE [LARGE SCALE GENOMIC DNA]</scope>
    <source>
        <strain evidence="3">sAp269</strain>
    </source>
</reference>
<accession>A0ABN7BSG3</accession>
<feature type="region of interest" description="Disordered" evidence="1">
    <location>
        <begin position="1"/>
        <end position="25"/>
    </location>
</feature>
<organism evidence="2 3">
    <name type="scientific">Spiroplasma ixodetis</name>
    <dbReference type="NCBI Taxonomy" id="2141"/>
    <lineage>
        <taxon>Bacteria</taxon>
        <taxon>Bacillati</taxon>
        <taxon>Mycoplasmatota</taxon>
        <taxon>Mollicutes</taxon>
        <taxon>Entomoplasmatales</taxon>
        <taxon>Spiroplasmataceae</taxon>
        <taxon>Spiroplasma</taxon>
    </lineage>
</organism>
<gene>
    <name evidence="2" type="ORF">SAP269_02270</name>
</gene>
<keyword evidence="3" id="KW-1185">Reference proteome</keyword>
<sequence length="54" mass="6275">MIVKKNARTVRNPKNGQTLQMSEHYSPKFQPKSIYKQTIKTAIIQKETEVKTNV</sequence>
<evidence type="ECO:0000313" key="2">
    <source>
        <dbReference type="EMBL" id="BET37638.1"/>
    </source>
</evidence>
<feature type="compositionally biased region" description="Polar residues" evidence="1">
    <location>
        <begin position="12"/>
        <end position="23"/>
    </location>
</feature>
<name>A0ABN7BSG3_9MOLU</name>
<proteinExistence type="predicted"/>
<dbReference type="EMBL" id="AP028955">
    <property type="protein sequence ID" value="BET37638.1"/>
    <property type="molecule type" value="Genomic_DNA"/>
</dbReference>
<dbReference type="Gene3D" id="4.10.520.10">
    <property type="entry name" value="IHF-like DNA-binding proteins"/>
    <property type="match status" value="1"/>
</dbReference>